<feature type="compositionally biased region" description="Low complexity" evidence="1">
    <location>
        <begin position="450"/>
        <end position="481"/>
    </location>
</feature>
<dbReference type="InterPro" id="IPR006895">
    <property type="entry name" value="Znf_Sec23_Sec24"/>
</dbReference>
<dbReference type="InterPro" id="IPR036180">
    <property type="entry name" value="Gelsolin-like_dom_sf"/>
</dbReference>
<dbReference type="Gene3D" id="3.40.20.10">
    <property type="entry name" value="Severin"/>
    <property type="match status" value="1"/>
</dbReference>
<gene>
    <name evidence="3" type="ORF">NSK_005944</name>
</gene>
<dbReference type="GO" id="GO:0008270">
    <property type="term" value="F:zinc ion binding"/>
    <property type="evidence" value="ECO:0007669"/>
    <property type="project" value="InterPro"/>
</dbReference>
<evidence type="ECO:0000313" key="4">
    <source>
        <dbReference type="Proteomes" id="UP000355283"/>
    </source>
</evidence>
<dbReference type="OrthoDB" id="10404302at2759"/>
<dbReference type="GO" id="GO:0030127">
    <property type="term" value="C:COPII vesicle coat"/>
    <property type="evidence" value="ECO:0007669"/>
    <property type="project" value="InterPro"/>
</dbReference>
<evidence type="ECO:0000313" key="3">
    <source>
        <dbReference type="EMBL" id="TFJ82751.1"/>
    </source>
</evidence>
<feature type="domain" description="Zinc finger Sec23/Sec24-type" evidence="2">
    <location>
        <begin position="50"/>
        <end position="88"/>
    </location>
</feature>
<dbReference type="InterPro" id="IPR029006">
    <property type="entry name" value="ADF-H/Gelsolin-like_dom_sf"/>
</dbReference>
<dbReference type="PANTHER" id="PTHR11141:SF6">
    <property type="entry name" value="PROTEIN TRANSPORT PROTEIN SEC23 A"/>
    <property type="match status" value="1"/>
</dbReference>
<evidence type="ECO:0000259" key="2">
    <source>
        <dbReference type="Pfam" id="PF04810"/>
    </source>
</evidence>
<name>A0A4D9CU01_9STRA</name>
<sequence length="999" mass="107280">MRTAPPSDDTDHARPVRISQYWQANEMPKGLIVPLFPNKNDTIVLPHRHPPLCLKCGTAASPFCTFHHRGSMSTAVWSCAMCETENAADPSHAGRSASGVLAPEFVHHEVEYRTPLTDLSASISSMLMRRSHSTSSLDGSNASLATAPPPGLVLVIDRNMTSRAEALGVVEALELTLQSPALDPATPLTLLTFGASVSLYRLGRLGGRDEEAQALEHDVLDRAVTGSDRERLSAGFAQGEYWAPLFAARHGLLASLRTMAHDGTFRTQEEGTGGGLRLEKDGGKAEERRFLGTAIDCLNQCYPECRRARVWVFTTGPPFGPGDPAPGSSILAAPLLLPGERRQYFTRLSQGARQRGLALDACCLGLAAHFDTLALRTLVARTGGSVLLYPSARDRELSLDLEKLLTVQTLPEPTEVATLELRVSAHMDIASLLLPEGWAEGGREQWEVEAGPAGAEGATASLRRSSGSTGRLSRSSSALSLPEEEDAGGGALSYLLESGGMAARAVGSRLRTWASSAGNWSTGQGEEVDGIGVEAFGGGEGRGKCGPALSLAEGWAWKHAQEKAAGVEMTPPRLPYCQTLRKITWPRWPATPGGGAKAGMDVGLLYRPRDTVFGIWGTRSDSFIFQSILRSIEGGWLVTRVLSLRIQAKTTTQDHSALPVLALKRAVLRLSQQLAPGILASPGSGTAPAAATTAAAGARREVDSVVEEIRTLFPRLHAYVRKRGGFGRPCGSELEGAVEVIYQGHRGPLLGRHQQGEDVACALRYRFLTLGLEEATRMLSPVLLSTGPLIVATSDATTEVSGNQGEAVPGGDGKLQSWPCQTMALWPDLVLLLDTQDRLVIWIGREAALMLAAGMEERDGPLSDPKYGAWLPGSEAAQQSLQVCRAYAEQARQDRFPTPQVVEVVEGDPMERFLWASLIPTHKDPPDVLFSRFPALRSMPPERVEALRNQFSSMATEDESLQQYLDRLTPAAVKMQAHYTAAGSASATQYAHHHAGSKS</sequence>
<dbReference type="PANTHER" id="PTHR11141">
    <property type="entry name" value="PROTEIN TRANSPORT PROTEIN SEC23"/>
    <property type="match status" value="1"/>
</dbReference>
<keyword evidence="4" id="KW-1185">Reference proteome</keyword>
<protein>
    <recommendedName>
        <fullName evidence="2">Zinc finger Sec23/Sec24-type domain-containing protein</fullName>
    </recommendedName>
</protein>
<dbReference type="GO" id="GO:0090110">
    <property type="term" value="P:COPII-coated vesicle cargo loading"/>
    <property type="evidence" value="ECO:0007669"/>
    <property type="project" value="TreeGrafter"/>
</dbReference>
<dbReference type="InterPro" id="IPR037364">
    <property type="entry name" value="Sec23"/>
</dbReference>
<dbReference type="GO" id="GO:0005096">
    <property type="term" value="F:GTPase activator activity"/>
    <property type="evidence" value="ECO:0007669"/>
    <property type="project" value="TreeGrafter"/>
</dbReference>
<dbReference type="GO" id="GO:0070971">
    <property type="term" value="C:endoplasmic reticulum exit site"/>
    <property type="evidence" value="ECO:0007669"/>
    <property type="project" value="TreeGrafter"/>
</dbReference>
<feature type="region of interest" description="Disordered" evidence="1">
    <location>
        <begin position="450"/>
        <end position="486"/>
    </location>
</feature>
<organism evidence="3 4">
    <name type="scientific">Nannochloropsis salina CCMP1776</name>
    <dbReference type="NCBI Taxonomy" id="1027361"/>
    <lineage>
        <taxon>Eukaryota</taxon>
        <taxon>Sar</taxon>
        <taxon>Stramenopiles</taxon>
        <taxon>Ochrophyta</taxon>
        <taxon>Eustigmatophyceae</taxon>
        <taxon>Eustigmatales</taxon>
        <taxon>Monodopsidaceae</taxon>
        <taxon>Microchloropsis</taxon>
        <taxon>Microchloropsis salina</taxon>
    </lineage>
</organism>
<dbReference type="Pfam" id="PF04810">
    <property type="entry name" value="zf-Sec23_Sec24"/>
    <property type="match status" value="1"/>
</dbReference>
<reference evidence="3 4" key="1">
    <citation type="submission" date="2019-01" db="EMBL/GenBank/DDBJ databases">
        <title>Nuclear Genome Assembly of the Microalgal Biofuel strain Nannochloropsis salina CCMP1776.</title>
        <authorList>
            <person name="Hovde B."/>
        </authorList>
    </citation>
    <scope>NUCLEOTIDE SEQUENCE [LARGE SCALE GENOMIC DNA]</scope>
    <source>
        <strain evidence="3 4">CCMP1776</strain>
    </source>
</reference>
<proteinExistence type="predicted"/>
<dbReference type="Proteomes" id="UP000355283">
    <property type="component" value="Unassembled WGS sequence"/>
</dbReference>
<accession>A0A4D9CU01</accession>
<dbReference type="SUPFAM" id="SSF82754">
    <property type="entry name" value="C-terminal, gelsolin-like domain of Sec23/24"/>
    <property type="match status" value="1"/>
</dbReference>
<dbReference type="Gene3D" id="2.30.30.380">
    <property type="entry name" value="Zn-finger domain of Sec23/24"/>
    <property type="match status" value="1"/>
</dbReference>
<dbReference type="SUPFAM" id="SSF82919">
    <property type="entry name" value="Zn-finger domain of Sec23/24"/>
    <property type="match status" value="1"/>
</dbReference>
<comment type="caution">
    <text evidence="3">The sequence shown here is derived from an EMBL/GenBank/DDBJ whole genome shotgun (WGS) entry which is preliminary data.</text>
</comment>
<dbReference type="InterPro" id="IPR036174">
    <property type="entry name" value="Znf_Sec23_Sec24_sf"/>
</dbReference>
<dbReference type="EMBL" id="SDOX01000095">
    <property type="protein sequence ID" value="TFJ82751.1"/>
    <property type="molecule type" value="Genomic_DNA"/>
</dbReference>
<dbReference type="InterPro" id="IPR036465">
    <property type="entry name" value="vWFA_dom_sf"/>
</dbReference>
<dbReference type="GO" id="GO:0006886">
    <property type="term" value="P:intracellular protein transport"/>
    <property type="evidence" value="ECO:0007669"/>
    <property type="project" value="InterPro"/>
</dbReference>
<evidence type="ECO:0000256" key="1">
    <source>
        <dbReference type="SAM" id="MobiDB-lite"/>
    </source>
</evidence>
<dbReference type="Gene3D" id="3.40.50.410">
    <property type="entry name" value="von Willebrand factor, type A domain"/>
    <property type="match status" value="1"/>
</dbReference>
<dbReference type="AlphaFoldDB" id="A0A4D9CU01"/>